<dbReference type="GO" id="GO:0008444">
    <property type="term" value="F:CDP-diacylglycerol-glycerol-3-phosphate 3-phosphatidyltransferase activity"/>
    <property type="evidence" value="ECO:0007669"/>
    <property type="project" value="UniProtKB-UniRule"/>
</dbReference>
<evidence type="ECO:0000256" key="3">
    <source>
        <dbReference type="ARBA" id="ARBA00010441"/>
    </source>
</evidence>
<comment type="catalytic activity">
    <reaction evidence="14">
        <text>a CDP-1,2-diacyl-sn-glycerol + sn-glycerol 3-phosphate = a 1,2-diacyl-sn-glycero-3-phospho-(1'-sn-glycero-3'-phosphate) + CMP + H(+)</text>
        <dbReference type="Rhea" id="RHEA:12593"/>
        <dbReference type="ChEBI" id="CHEBI:15378"/>
        <dbReference type="ChEBI" id="CHEBI:57597"/>
        <dbReference type="ChEBI" id="CHEBI:58332"/>
        <dbReference type="ChEBI" id="CHEBI:60110"/>
        <dbReference type="ChEBI" id="CHEBI:60377"/>
        <dbReference type="EC" id="2.7.8.5"/>
    </reaction>
</comment>
<keyword evidence="13" id="KW-1208">Phospholipid metabolism</keyword>
<sequence length="218" mass="23166">MPSDPVPRTANLPAENTEPPVGSLADVPNQITVARLVATIACFACLSFGAIAAGLVLFILAAATDWADGYWARRWGPITKLGRVLDPLADKLLICGVFVYLATMPDSDVPPWVAVLVLARELVVTGLRSFVEGAGGDFSAVWLGKAKMAVQCITAGLCLLQSAGLAGMRWPGPWLTWSPQAWTVVDSFVVATVVLTVWSGVTYGIAAWRFATRAEGQH</sequence>
<dbReference type="InterPro" id="IPR043130">
    <property type="entry name" value="CDP-OH_PTrfase_TM_dom"/>
</dbReference>
<evidence type="ECO:0000256" key="15">
    <source>
        <dbReference type="NCBIfam" id="TIGR00560"/>
    </source>
</evidence>
<evidence type="ECO:0000256" key="18">
    <source>
        <dbReference type="SAM" id="Phobius"/>
    </source>
</evidence>
<evidence type="ECO:0000256" key="17">
    <source>
        <dbReference type="SAM" id="MobiDB-lite"/>
    </source>
</evidence>
<dbReference type="Gene3D" id="1.20.120.1760">
    <property type="match status" value="1"/>
</dbReference>
<evidence type="ECO:0000256" key="6">
    <source>
        <dbReference type="ARBA" id="ARBA00022516"/>
    </source>
</evidence>
<dbReference type="RefSeq" id="WP_146571009.1">
    <property type="nucleotide sequence ID" value="NZ_SJPH01000001.1"/>
</dbReference>
<dbReference type="InterPro" id="IPR048254">
    <property type="entry name" value="CDP_ALCOHOL_P_TRANSF_CS"/>
</dbReference>
<evidence type="ECO:0000256" key="2">
    <source>
        <dbReference type="ARBA" id="ARBA00005042"/>
    </source>
</evidence>
<keyword evidence="12" id="KW-0594">Phospholipid biosynthesis</keyword>
<gene>
    <name evidence="19" type="primary">pgsA</name>
    <name evidence="19" type="ORF">Pla111_05040</name>
</gene>
<evidence type="ECO:0000256" key="4">
    <source>
        <dbReference type="ARBA" id="ARBA00013170"/>
    </source>
</evidence>
<evidence type="ECO:0000256" key="12">
    <source>
        <dbReference type="ARBA" id="ARBA00023209"/>
    </source>
</evidence>
<dbReference type="GO" id="GO:0046474">
    <property type="term" value="P:glycerophospholipid biosynthetic process"/>
    <property type="evidence" value="ECO:0007669"/>
    <property type="project" value="TreeGrafter"/>
</dbReference>
<evidence type="ECO:0000256" key="8">
    <source>
        <dbReference type="ARBA" id="ARBA00022692"/>
    </source>
</evidence>
<reference evidence="19 20" key="1">
    <citation type="submission" date="2019-02" db="EMBL/GenBank/DDBJ databases">
        <title>Deep-cultivation of Planctomycetes and their phenomic and genomic characterization uncovers novel biology.</title>
        <authorList>
            <person name="Wiegand S."/>
            <person name="Jogler M."/>
            <person name="Boedeker C."/>
            <person name="Pinto D."/>
            <person name="Vollmers J."/>
            <person name="Rivas-Marin E."/>
            <person name="Kohn T."/>
            <person name="Peeters S.H."/>
            <person name="Heuer A."/>
            <person name="Rast P."/>
            <person name="Oberbeckmann S."/>
            <person name="Bunk B."/>
            <person name="Jeske O."/>
            <person name="Meyerdierks A."/>
            <person name="Storesund J.E."/>
            <person name="Kallscheuer N."/>
            <person name="Luecker S."/>
            <person name="Lage O.M."/>
            <person name="Pohl T."/>
            <person name="Merkel B.J."/>
            <person name="Hornburger P."/>
            <person name="Mueller R.-W."/>
            <person name="Bruemmer F."/>
            <person name="Labrenz M."/>
            <person name="Spormann A.M."/>
            <person name="Op Den Camp H."/>
            <person name="Overmann J."/>
            <person name="Amann R."/>
            <person name="Jetten M.S.M."/>
            <person name="Mascher T."/>
            <person name="Medema M.H."/>
            <person name="Devos D.P."/>
            <person name="Kaster A.-K."/>
            <person name="Ovreas L."/>
            <person name="Rohde M."/>
            <person name="Galperin M.Y."/>
            <person name="Jogler C."/>
        </authorList>
    </citation>
    <scope>NUCLEOTIDE SEQUENCE [LARGE SCALE GENOMIC DNA]</scope>
    <source>
        <strain evidence="19 20">Pla111</strain>
    </source>
</reference>
<comment type="similarity">
    <text evidence="3 16">Belongs to the CDP-alcohol phosphatidyltransferase class-I family.</text>
</comment>
<dbReference type="Proteomes" id="UP000318995">
    <property type="component" value="Unassembled WGS sequence"/>
</dbReference>
<keyword evidence="20" id="KW-1185">Reference proteome</keyword>
<keyword evidence="6" id="KW-0444">Lipid biosynthesis</keyword>
<proteinExistence type="inferred from homology"/>
<evidence type="ECO:0000256" key="11">
    <source>
        <dbReference type="ARBA" id="ARBA00023136"/>
    </source>
</evidence>
<evidence type="ECO:0000256" key="1">
    <source>
        <dbReference type="ARBA" id="ARBA00004141"/>
    </source>
</evidence>
<evidence type="ECO:0000256" key="5">
    <source>
        <dbReference type="ARBA" id="ARBA00014944"/>
    </source>
</evidence>
<dbReference type="PANTHER" id="PTHR14269">
    <property type="entry name" value="CDP-DIACYLGLYCEROL--GLYCEROL-3-PHOSPHATE 3-PHOSPHATIDYLTRANSFERASE-RELATED"/>
    <property type="match status" value="1"/>
</dbReference>
<comment type="caution">
    <text evidence="19">The sequence shown here is derived from an EMBL/GenBank/DDBJ whole genome shotgun (WGS) entry which is preliminary data.</text>
</comment>
<organism evidence="19 20">
    <name type="scientific">Botrimarina hoheduenensis</name>
    <dbReference type="NCBI Taxonomy" id="2528000"/>
    <lineage>
        <taxon>Bacteria</taxon>
        <taxon>Pseudomonadati</taxon>
        <taxon>Planctomycetota</taxon>
        <taxon>Planctomycetia</taxon>
        <taxon>Pirellulales</taxon>
        <taxon>Lacipirellulaceae</taxon>
        <taxon>Botrimarina</taxon>
    </lineage>
</organism>
<dbReference type="NCBIfam" id="TIGR00560">
    <property type="entry name" value="pgsA"/>
    <property type="match status" value="1"/>
</dbReference>
<evidence type="ECO:0000256" key="9">
    <source>
        <dbReference type="ARBA" id="ARBA00022989"/>
    </source>
</evidence>
<feature type="transmembrane region" description="Helical" evidence="18">
    <location>
        <begin position="188"/>
        <end position="211"/>
    </location>
</feature>
<protein>
    <recommendedName>
        <fullName evidence="5 15">CDP-diacylglycerol--glycerol-3-phosphate 3-phosphatidyltransferase</fullName>
        <ecNumber evidence="4 15">2.7.8.5</ecNumber>
    </recommendedName>
</protein>
<keyword evidence="10" id="KW-0443">Lipid metabolism</keyword>
<evidence type="ECO:0000256" key="7">
    <source>
        <dbReference type="ARBA" id="ARBA00022679"/>
    </source>
</evidence>
<dbReference type="OrthoDB" id="9796672at2"/>
<evidence type="ECO:0000256" key="13">
    <source>
        <dbReference type="ARBA" id="ARBA00023264"/>
    </source>
</evidence>
<comment type="pathway">
    <text evidence="2">Phospholipid metabolism; phosphatidylglycerol biosynthesis; phosphatidylglycerol from CDP-diacylglycerol: step 1/2.</text>
</comment>
<dbReference type="EMBL" id="SJPH01000001">
    <property type="protein sequence ID" value="TWT48729.1"/>
    <property type="molecule type" value="Genomic_DNA"/>
</dbReference>
<keyword evidence="9 18" id="KW-1133">Transmembrane helix</keyword>
<dbReference type="AlphaFoldDB" id="A0A5C5WF58"/>
<dbReference type="PROSITE" id="PS00379">
    <property type="entry name" value="CDP_ALCOHOL_P_TRANSF"/>
    <property type="match status" value="1"/>
</dbReference>
<dbReference type="EC" id="2.7.8.5" evidence="4 15"/>
<keyword evidence="11 18" id="KW-0472">Membrane</keyword>
<dbReference type="GO" id="GO:0016020">
    <property type="term" value="C:membrane"/>
    <property type="evidence" value="ECO:0007669"/>
    <property type="project" value="UniProtKB-SubCell"/>
</dbReference>
<dbReference type="InterPro" id="IPR000462">
    <property type="entry name" value="CDP-OH_P_trans"/>
</dbReference>
<comment type="subcellular location">
    <subcellularLocation>
        <location evidence="1">Membrane</location>
        <topology evidence="1">Multi-pass membrane protein</topology>
    </subcellularLocation>
</comment>
<evidence type="ECO:0000313" key="20">
    <source>
        <dbReference type="Proteomes" id="UP000318995"/>
    </source>
</evidence>
<evidence type="ECO:0000313" key="19">
    <source>
        <dbReference type="EMBL" id="TWT48729.1"/>
    </source>
</evidence>
<keyword evidence="8 18" id="KW-0812">Transmembrane</keyword>
<evidence type="ECO:0000256" key="16">
    <source>
        <dbReference type="RuleBase" id="RU003750"/>
    </source>
</evidence>
<evidence type="ECO:0000256" key="10">
    <source>
        <dbReference type="ARBA" id="ARBA00023098"/>
    </source>
</evidence>
<evidence type="ECO:0000256" key="14">
    <source>
        <dbReference type="ARBA" id="ARBA00048586"/>
    </source>
</evidence>
<dbReference type="InterPro" id="IPR050324">
    <property type="entry name" value="CDP-alcohol_PTase-I"/>
</dbReference>
<dbReference type="PANTHER" id="PTHR14269:SF62">
    <property type="entry name" value="CDP-DIACYLGLYCEROL--GLYCEROL-3-PHOSPHATE 3-PHOSPHATIDYLTRANSFERASE 1, CHLOROPLASTIC"/>
    <property type="match status" value="1"/>
</dbReference>
<dbReference type="InterPro" id="IPR004570">
    <property type="entry name" value="Phosphatidylglycerol_P_synth"/>
</dbReference>
<name>A0A5C5WF58_9BACT</name>
<accession>A0A5C5WF58</accession>
<feature type="region of interest" description="Disordered" evidence="17">
    <location>
        <begin position="1"/>
        <end position="21"/>
    </location>
</feature>
<dbReference type="Pfam" id="PF01066">
    <property type="entry name" value="CDP-OH_P_transf"/>
    <property type="match status" value="1"/>
</dbReference>
<dbReference type="PIRSF" id="PIRSF000847">
    <property type="entry name" value="Phos_ph_gly_syn"/>
    <property type="match status" value="1"/>
</dbReference>
<keyword evidence="7 16" id="KW-0808">Transferase</keyword>
<feature type="transmembrane region" description="Helical" evidence="18">
    <location>
        <begin position="36"/>
        <end position="63"/>
    </location>
</feature>